<dbReference type="SUPFAM" id="SSF56925">
    <property type="entry name" value="OMPA-like"/>
    <property type="match status" value="1"/>
</dbReference>
<feature type="signal peptide" evidence="1">
    <location>
        <begin position="1"/>
        <end position="17"/>
    </location>
</feature>
<dbReference type="AlphaFoldDB" id="A0A0A2SRS6"/>
<dbReference type="Gene3D" id="2.40.160.20">
    <property type="match status" value="1"/>
</dbReference>
<reference evidence="2 3" key="1">
    <citation type="submission" date="2014-05" db="EMBL/GenBank/DDBJ databases">
        <authorList>
            <person name="Rizzardi K."/>
            <person name="Winiecka-Krusnell J."/>
            <person name="Ramliden M."/>
            <person name="Alm E."/>
            <person name="Andersson S."/>
            <person name="Byfors S."/>
        </authorList>
    </citation>
    <scope>NUCLEOTIDE SEQUENCE [LARGE SCALE GENOMIC DNA]</scope>
    <source>
        <strain evidence="2 3">LEGN</strain>
    </source>
</reference>
<evidence type="ECO:0008006" key="4">
    <source>
        <dbReference type="Google" id="ProtNLM"/>
    </source>
</evidence>
<dbReference type="EMBL" id="JNCF01000072">
    <property type="protein sequence ID" value="KGP62396.1"/>
    <property type="molecule type" value="Genomic_DNA"/>
</dbReference>
<protein>
    <recommendedName>
        <fullName evidence="4">Outer membrane protein beta-barrel domain-containing protein</fullName>
    </recommendedName>
</protein>
<comment type="caution">
    <text evidence="2">The sequence shown here is derived from an EMBL/GenBank/DDBJ whole genome shotgun (WGS) entry which is preliminary data.</text>
</comment>
<feature type="chain" id="PRO_5002004785" description="Outer membrane protein beta-barrel domain-containing protein" evidence="1">
    <location>
        <begin position="18"/>
        <end position="235"/>
    </location>
</feature>
<organism evidence="2 3">
    <name type="scientific">Legionella norrlandica</name>
    <dbReference type="NCBI Taxonomy" id="1498499"/>
    <lineage>
        <taxon>Bacteria</taxon>
        <taxon>Pseudomonadati</taxon>
        <taxon>Pseudomonadota</taxon>
        <taxon>Gammaproteobacteria</taxon>
        <taxon>Legionellales</taxon>
        <taxon>Legionellaceae</taxon>
        <taxon>Legionella</taxon>
    </lineage>
</organism>
<keyword evidence="1" id="KW-0732">Signal</keyword>
<accession>A0A0A2SRS6</accession>
<gene>
    <name evidence="2" type="ORF">EP47_13265</name>
</gene>
<evidence type="ECO:0000256" key="1">
    <source>
        <dbReference type="SAM" id="SignalP"/>
    </source>
</evidence>
<evidence type="ECO:0000313" key="3">
    <source>
        <dbReference type="Proteomes" id="UP000054422"/>
    </source>
</evidence>
<evidence type="ECO:0000313" key="2">
    <source>
        <dbReference type="EMBL" id="KGP62396.1"/>
    </source>
</evidence>
<dbReference type="RefSeq" id="WP_035891136.1">
    <property type="nucleotide sequence ID" value="NZ_JNCF01000072.1"/>
</dbReference>
<dbReference type="InterPro" id="IPR011250">
    <property type="entry name" value="OMP/PagP_B-barrel"/>
</dbReference>
<sequence length="235" mass="26401">MKYKCLTSFLLISPLLAYGLGSPVAFNGIYVGAGGGKMKTTLKSERKQVNTNPIEFFFDKEEKTHLHTSFFSLDAGYSHAFENRFYTAIELTYKSYDSNNQHIPNYSFDVLLKPGFVFASNTAIFGLVGVGMNKVDFPILNYQCTRAEGCGPSTFVYDNRVNQFFAFTTVGAGIKQALTNRFSISLEGQYIVQRDFAYSGVTYSPNALIWNMHNYKIQNTSAQGLLKLDYLFVNV</sequence>
<keyword evidence="3" id="KW-1185">Reference proteome</keyword>
<name>A0A0A2SRS6_9GAMM</name>
<dbReference type="Proteomes" id="UP000054422">
    <property type="component" value="Unassembled WGS sequence"/>
</dbReference>
<proteinExistence type="predicted"/>